<feature type="transmembrane region" description="Helical" evidence="6">
    <location>
        <begin position="194"/>
        <end position="213"/>
    </location>
</feature>
<evidence type="ECO:0000256" key="5">
    <source>
        <dbReference type="SAM" id="MobiDB-lite"/>
    </source>
</evidence>
<dbReference type="Pfam" id="PF04932">
    <property type="entry name" value="Wzy_C"/>
    <property type="match status" value="1"/>
</dbReference>
<keyword evidence="4 6" id="KW-0472">Membrane</keyword>
<evidence type="ECO:0000313" key="9">
    <source>
        <dbReference type="Proteomes" id="UP001205740"/>
    </source>
</evidence>
<feature type="domain" description="O-antigen ligase-related" evidence="7">
    <location>
        <begin position="230"/>
        <end position="374"/>
    </location>
</feature>
<protein>
    <submittedName>
        <fullName evidence="8">O-antigen ligase like membrane protein</fullName>
    </submittedName>
</protein>
<gene>
    <name evidence="8" type="ORF">LX12_002569</name>
</gene>
<reference evidence="8 9" key="1">
    <citation type="submission" date="2022-06" db="EMBL/GenBank/DDBJ databases">
        <title>Genomic Encyclopedia of Archaeal and Bacterial Type Strains, Phase II (KMG-II): from individual species to whole genera.</title>
        <authorList>
            <person name="Goeker M."/>
        </authorList>
    </citation>
    <scope>NUCLEOTIDE SEQUENCE [LARGE SCALE GENOMIC DNA]</scope>
    <source>
        <strain evidence="8 9">DSM 45037</strain>
    </source>
</reference>
<feature type="transmembrane region" description="Helical" evidence="6">
    <location>
        <begin position="368"/>
        <end position="385"/>
    </location>
</feature>
<feature type="transmembrane region" description="Helical" evidence="6">
    <location>
        <begin position="225"/>
        <end position="254"/>
    </location>
</feature>
<evidence type="ECO:0000256" key="2">
    <source>
        <dbReference type="ARBA" id="ARBA00022692"/>
    </source>
</evidence>
<feature type="transmembrane region" description="Helical" evidence="6">
    <location>
        <begin position="140"/>
        <end position="161"/>
    </location>
</feature>
<feature type="transmembrane region" description="Helical" evidence="6">
    <location>
        <begin position="260"/>
        <end position="279"/>
    </location>
</feature>
<keyword evidence="9" id="KW-1185">Reference proteome</keyword>
<accession>A0ABT1H2A9</accession>
<feature type="region of interest" description="Disordered" evidence="5">
    <location>
        <begin position="445"/>
        <end position="465"/>
    </location>
</feature>
<evidence type="ECO:0000313" key="8">
    <source>
        <dbReference type="EMBL" id="MCP2161374.1"/>
    </source>
</evidence>
<feature type="transmembrane region" description="Helical" evidence="6">
    <location>
        <begin position="397"/>
        <end position="419"/>
    </location>
</feature>
<dbReference type="EMBL" id="JAMTCG010000004">
    <property type="protein sequence ID" value="MCP2161374.1"/>
    <property type="molecule type" value="Genomic_DNA"/>
</dbReference>
<evidence type="ECO:0000256" key="1">
    <source>
        <dbReference type="ARBA" id="ARBA00004141"/>
    </source>
</evidence>
<dbReference type="GO" id="GO:0016874">
    <property type="term" value="F:ligase activity"/>
    <property type="evidence" value="ECO:0007669"/>
    <property type="project" value="UniProtKB-KW"/>
</dbReference>
<feature type="transmembrane region" description="Helical" evidence="6">
    <location>
        <begin position="111"/>
        <end position="128"/>
    </location>
</feature>
<dbReference type="Proteomes" id="UP001205740">
    <property type="component" value="Unassembled WGS sequence"/>
</dbReference>
<name>A0ABT1H2A9_9NOCA</name>
<feature type="transmembrane region" description="Helical" evidence="6">
    <location>
        <begin position="86"/>
        <end position="105"/>
    </location>
</feature>
<proteinExistence type="predicted"/>
<sequence>MQILVEGALGVVVLVVAVAAIRFIWIRPQRGLLLLAAFTPLHGLLDIAPVPHVASAWKEGLVALTLVCAFAQRARRRSWPPLHIPYWPAVVAFVAFGLVSAVVTYGPFGLVGAKVTFFYMIFVLLILWSAPFDARDRDHLMSILMGMCILVSLVGIAQQIVGPGELVNLGYEFGKQVRTSGPLFRTFSTFNQPFGFGLYVMVALLVGGAVALADPRRRRNRVFLWLWPVMAVVMATSVVRAAIIGLVVGVIWLAALRFRYLLAPLVTIAVVAVAAFPLLPKSATSVFFSSSSLGQRGAGWSDIISSILVHPLGRGLGSSGAAADRISTAQGTSTTTVTAGAGGTIQSGSANYQPDNYYIKTLLELGPIGLWVFLALIVTALVWCVRSSRTLPGRDSALALGVSASVVAAMVASLVATYFEIFPMDVHFWLLLGVVGCATAQQGSHSVRSHSDPAGAGSRPTSASS</sequence>
<feature type="transmembrane region" description="Helical" evidence="6">
    <location>
        <begin position="6"/>
        <end position="25"/>
    </location>
</feature>
<organism evidence="8 9">
    <name type="scientific">Williamsia serinedens</name>
    <dbReference type="NCBI Taxonomy" id="391736"/>
    <lineage>
        <taxon>Bacteria</taxon>
        <taxon>Bacillati</taxon>
        <taxon>Actinomycetota</taxon>
        <taxon>Actinomycetes</taxon>
        <taxon>Mycobacteriales</taxon>
        <taxon>Nocardiaceae</taxon>
        <taxon>Williamsia</taxon>
    </lineage>
</organism>
<keyword evidence="3 6" id="KW-1133">Transmembrane helix</keyword>
<keyword evidence="2 6" id="KW-0812">Transmembrane</keyword>
<dbReference type="InterPro" id="IPR051533">
    <property type="entry name" value="WaaL-like"/>
</dbReference>
<evidence type="ECO:0000256" key="4">
    <source>
        <dbReference type="ARBA" id="ARBA00023136"/>
    </source>
</evidence>
<dbReference type="PANTHER" id="PTHR37422:SF13">
    <property type="entry name" value="LIPOPOLYSACCHARIDE BIOSYNTHESIS PROTEIN PA4999-RELATED"/>
    <property type="match status" value="1"/>
</dbReference>
<evidence type="ECO:0000256" key="6">
    <source>
        <dbReference type="SAM" id="Phobius"/>
    </source>
</evidence>
<keyword evidence="8" id="KW-0436">Ligase</keyword>
<comment type="caution">
    <text evidence="8">The sequence shown here is derived from an EMBL/GenBank/DDBJ whole genome shotgun (WGS) entry which is preliminary data.</text>
</comment>
<evidence type="ECO:0000259" key="7">
    <source>
        <dbReference type="Pfam" id="PF04932"/>
    </source>
</evidence>
<comment type="subcellular location">
    <subcellularLocation>
        <location evidence="1">Membrane</location>
        <topology evidence="1">Multi-pass membrane protein</topology>
    </subcellularLocation>
</comment>
<dbReference type="RefSeq" id="WP_253654934.1">
    <property type="nucleotide sequence ID" value="NZ_BAAAOE010000002.1"/>
</dbReference>
<dbReference type="PANTHER" id="PTHR37422">
    <property type="entry name" value="TEICHURONIC ACID BIOSYNTHESIS PROTEIN TUAE"/>
    <property type="match status" value="1"/>
</dbReference>
<dbReference type="InterPro" id="IPR007016">
    <property type="entry name" value="O-antigen_ligase-rel_domated"/>
</dbReference>
<evidence type="ECO:0000256" key="3">
    <source>
        <dbReference type="ARBA" id="ARBA00022989"/>
    </source>
</evidence>